<sequence length="204" mass="21670">MPRVSLRGLRTAGELLQRSSFDTSATPALQQIRALGGGGVPEFYGKPSKYTPGTDFLGTPPDHLQRVASRPVSPHVFEVDGKGFHYRMPINAVTSILNRATGTALTVGTVGIGAIALLGDVPSAITAFKTSVPWLVVPTKAIVAFPIVYHYAGGIRHLIWDQAKIGKQADKTSYLENETVDRLSWGVVGISAVGTLALSIVSFS</sequence>
<reference evidence="9 10" key="1">
    <citation type="journal article" date="2024" name="Nat. Commun.">
        <title>Phylogenomics reveals the evolutionary origins of lichenization in chlorophyte algae.</title>
        <authorList>
            <person name="Puginier C."/>
            <person name="Libourel C."/>
            <person name="Otte J."/>
            <person name="Skaloud P."/>
            <person name="Haon M."/>
            <person name="Grisel S."/>
            <person name="Petersen M."/>
            <person name="Berrin J.G."/>
            <person name="Delaux P.M."/>
            <person name="Dal Grande F."/>
            <person name="Keller J."/>
        </authorList>
    </citation>
    <scope>NUCLEOTIDE SEQUENCE [LARGE SCALE GENOMIC DNA]</scope>
    <source>
        <strain evidence="9 10">SAG 2145</strain>
    </source>
</reference>
<keyword evidence="7 8" id="KW-0472">Membrane</keyword>
<name>A0AAW1RHC2_9CHLO</name>
<dbReference type="PROSITE" id="PS01001">
    <property type="entry name" value="SDH_CYT_2"/>
    <property type="match status" value="1"/>
</dbReference>
<keyword evidence="5 8" id="KW-1133">Transmembrane helix</keyword>
<dbReference type="PANTHER" id="PTHR10978:SF5">
    <property type="entry name" value="SUCCINATE DEHYDROGENASE CYTOCHROME B560 SUBUNIT, MITOCHONDRIAL"/>
    <property type="match status" value="1"/>
</dbReference>
<dbReference type="GO" id="GO:0046872">
    <property type="term" value="F:metal ion binding"/>
    <property type="evidence" value="ECO:0007669"/>
    <property type="project" value="UniProtKB-KW"/>
</dbReference>
<comment type="caution">
    <text evidence="9">The sequence shown here is derived from an EMBL/GenBank/DDBJ whole genome shotgun (WGS) entry which is preliminary data.</text>
</comment>
<dbReference type="InterPro" id="IPR000701">
    <property type="entry name" value="SuccDH_FuR_B_TM-su"/>
</dbReference>
<evidence type="ECO:0000256" key="7">
    <source>
        <dbReference type="ARBA" id="ARBA00023136"/>
    </source>
</evidence>
<dbReference type="GO" id="GO:0009055">
    <property type="term" value="F:electron transfer activity"/>
    <property type="evidence" value="ECO:0007669"/>
    <property type="project" value="InterPro"/>
</dbReference>
<dbReference type="CDD" id="cd03499">
    <property type="entry name" value="SQR_TypeC_SdhC"/>
    <property type="match status" value="1"/>
</dbReference>
<evidence type="ECO:0000256" key="3">
    <source>
        <dbReference type="ARBA" id="ARBA00022692"/>
    </source>
</evidence>
<keyword evidence="4" id="KW-0479">Metal-binding</keyword>
<dbReference type="Pfam" id="PF01127">
    <property type="entry name" value="Sdh_cyt"/>
    <property type="match status" value="1"/>
</dbReference>
<evidence type="ECO:0000256" key="5">
    <source>
        <dbReference type="ARBA" id="ARBA00022989"/>
    </source>
</evidence>
<keyword evidence="10" id="KW-1185">Reference proteome</keyword>
<keyword evidence="3 8" id="KW-0812">Transmembrane</keyword>
<dbReference type="InterPro" id="IPR014314">
    <property type="entry name" value="Succ_DH_cytb556"/>
</dbReference>
<dbReference type="EMBL" id="JALJOS010000011">
    <property type="protein sequence ID" value="KAK9833109.1"/>
    <property type="molecule type" value="Genomic_DNA"/>
</dbReference>
<dbReference type="Gene3D" id="1.20.1300.10">
    <property type="entry name" value="Fumarate reductase/succinate dehydrogenase, transmembrane subunit"/>
    <property type="match status" value="1"/>
</dbReference>
<keyword evidence="2" id="KW-0349">Heme</keyword>
<evidence type="ECO:0000256" key="2">
    <source>
        <dbReference type="ARBA" id="ARBA00022617"/>
    </source>
</evidence>
<dbReference type="GO" id="GO:0016020">
    <property type="term" value="C:membrane"/>
    <property type="evidence" value="ECO:0007669"/>
    <property type="project" value="UniProtKB-SubCell"/>
</dbReference>
<organism evidence="9 10">
    <name type="scientific">Apatococcus lobatus</name>
    <dbReference type="NCBI Taxonomy" id="904363"/>
    <lineage>
        <taxon>Eukaryota</taxon>
        <taxon>Viridiplantae</taxon>
        <taxon>Chlorophyta</taxon>
        <taxon>core chlorophytes</taxon>
        <taxon>Trebouxiophyceae</taxon>
        <taxon>Chlorellales</taxon>
        <taxon>Chlorellaceae</taxon>
        <taxon>Apatococcus</taxon>
    </lineage>
</organism>
<feature type="transmembrane region" description="Helical" evidence="8">
    <location>
        <begin position="183"/>
        <end position="203"/>
    </location>
</feature>
<evidence type="ECO:0000256" key="4">
    <source>
        <dbReference type="ARBA" id="ARBA00022723"/>
    </source>
</evidence>
<dbReference type="AlphaFoldDB" id="A0AAW1RHC2"/>
<evidence type="ECO:0000256" key="8">
    <source>
        <dbReference type="SAM" id="Phobius"/>
    </source>
</evidence>
<dbReference type="GO" id="GO:0006121">
    <property type="term" value="P:mitochondrial electron transport, succinate to ubiquinone"/>
    <property type="evidence" value="ECO:0007669"/>
    <property type="project" value="TreeGrafter"/>
</dbReference>
<keyword evidence="6" id="KW-0408">Iron</keyword>
<feature type="transmembrane region" description="Helical" evidence="8">
    <location>
        <begin position="96"/>
        <end position="118"/>
    </location>
</feature>
<dbReference type="InterPro" id="IPR034804">
    <property type="entry name" value="SQR/QFR_C/D"/>
</dbReference>
<comment type="subcellular location">
    <subcellularLocation>
        <location evidence="1">Membrane</location>
        <topology evidence="1">Multi-pass membrane protein</topology>
    </subcellularLocation>
</comment>
<evidence type="ECO:0000313" key="9">
    <source>
        <dbReference type="EMBL" id="KAK9833109.1"/>
    </source>
</evidence>
<protein>
    <recommendedName>
        <fullName evidence="11">Succinate dehydrogenase subunit C</fullName>
    </recommendedName>
</protein>
<dbReference type="GO" id="GO:0005739">
    <property type="term" value="C:mitochondrion"/>
    <property type="evidence" value="ECO:0007669"/>
    <property type="project" value="GOC"/>
</dbReference>
<accession>A0AAW1RHC2</accession>
<evidence type="ECO:0008006" key="11">
    <source>
        <dbReference type="Google" id="ProtNLM"/>
    </source>
</evidence>
<dbReference type="PANTHER" id="PTHR10978">
    <property type="entry name" value="SUCCINATE DEHYDROGENASE CYTOCHROME B560 SUBUNIT"/>
    <property type="match status" value="1"/>
</dbReference>
<evidence type="ECO:0000313" key="10">
    <source>
        <dbReference type="Proteomes" id="UP001438707"/>
    </source>
</evidence>
<gene>
    <name evidence="9" type="ORF">WJX74_007470</name>
</gene>
<evidence type="ECO:0000256" key="1">
    <source>
        <dbReference type="ARBA" id="ARBA00004141"/>
    </source>
</evidence>
<dbReference type="Proteomes" id="UP001438707">
    <property type="component" value="Unassembled WGS sequence"/>
</dbReference>
<proteinExistence type="predicted"/>
<dbReference type="SUPFAM" id="SSF81343">
    <property type="entry name" value="Fumarate reductase respiratory complex transmembrane subunits"/>
    <property type="match status" value="1"/>
</dbReference>
<dbReference type="InterPro" id="IPR018495">
    <property type="entry name" value="Succ_DH_cyt_bsu_CS"/>
</dbReference>
<dbReference type="GO" id="GO:0006099">
    <property type="term" value="P:tricarboxylic acid cycle"/>
    <property type="evidence" value="ECO:0007669"/>
    <property type="project" value="InterPro"/>
</dbReference>
<evidence type="ECO:0000256" key="6">
    <source>
        <dbReference type="ARBA" id="ARBA00023004"/>
    </source>
</evidence>